<comment type="caution">
    <text evidence="2">The sequence shown here is derived from an EMBL/GenBank/DDBJ whole genome shotgun (WGS) entry which is preliminary data.</text>
</comment>
<feature type="transmembrane region" description="Helical" evidence="1">
    <location>
        <begin position="48"/>
        <end position="69"/>
    </location>
</feature>
<keyword evidence="3" id="KW-1185">Reference proteome</keyword>
<reference evidence="2 3" key="1">
    <citation type="submission" date="2024-09" db="EMBL/GenBank/DDBJ databases">
        <authorList>
            <person name="Sun Q."/>
            <person name="Mori K."/>
        </authorList>
    </citation>
    <scope>NUCLEOTIDE SEQUENCE [LARGE SCALE GENOMIC DNA]</scope>
    <source>
        <strain evidence="2 3">TBRC 7907</strain>
    </source>
</reference>
<keyword evidence="1" id="KW-1133">Transmembrane helix</keyword>
<name>A0ABV6A7H0_9PSEU</name>
<keyword evidence="1" id="KW-0812">Transmembrane</keyword>
<organism evidence="2 3">
    <name type="scientific">Allokutzneria oryzae</name>
    <dbReference type="NCBI Taxonomy" id="1378989"/>
    <lineage>
        <taxon>Bacteria</taxon>
        <taxon>Bacillati</taxon>
        <taxon>Actinomycetota</taxon>
        <taxon>Actinomycetes</taxon>
        <taxon>Pseudonocardiales</taxon>
        <taxon>Pseudonocardiaceae</taxon>
        <taxon>Allokutzneria</taxon>
    </lineage>
</organism>
<dbReference type="PANTHER" id="PTHR14136">
    <property type="entry name" value="BTB_POZ DOMAIN-CONTAINING PROTEIN KCTD9"/>
    <property type="match status" value="1"/>
</dbReference>
<feature type="transmembrane region" description="Helical" evidence="1">
    <location>
        <begin position="7"/>
        <end position="28"/>
    </location>
</feature>
<dbReference type="Pfam" id="PF00805">
    <property type="entry name" value="Pentapeptide"/>
    <property type="match status" value="2"/>
</dbReference>
<sequence>MKVLEALGILLGVVGVVVVLLGPLAWLIGGDTVRSLPGKERADAINAVRQSVLLACGGVVTAIGVAFAARTFALTRRGQVTDRFGKAVTQLASDTVQERLGGVYALEHVMAESPRDHATVLEVLCAFICEQAPAPGNVDPTDYFAPPWKRTGQPDLPEPGTRPARDVQAAMTVLARRPVRPEPHRPMLIRASLAGLGAREFEFEHAPRLTWMFLTAADMRRADLSGADLTGTILNHADLRGAVLSRACLNSSRLRHADLRHAVLVGADLTGTHLNGTNLTETGGLTAEQLSVALIDEDTILPEPLRDDPWVLARIAACAAWSRSKVRTSQCPPGTPRPD</sequence>
<dbReference type="RefSeq" id="WP_377861338.1">
    <property type="nucleotide sequence ID" value="NZ_JBHLZU010000032.1"/>
</dbReference>
<evidence type="ECO:0000256" key="1">
    <source>
        <dbReference type="SAM" id="Phobius"/>
    </source>
</evidence>
<dbReference type="InterPro" id="IPR001646">
    <property type="entry name" value="5peptide_repeat"/>
</dbReference>
<accession>A0ABV6A7H0</accession>
<dbReference type="Proteomes" id="UP001589693">
    <property type="component" value="Unassembled WGS sequence"/>
</dbReference>
<dbReference type="EMBL" id="JBHLZU010000032">
    <property type="protein sequence ID" value="MFB9909033.1"/>
    <property type="molecule type" value="Genomic_DNA"/>
</dbReference>
<dbReference type="SUPFAM" id="SSF141571">
    <property type="entry name" value="Pentapeptide repeat-like"/>
    <property type="match status" value="1"/>
</dbReference>
<evidence type="ECO:0000313" key="3">
    <source>
        <dbReference type="Proteomes" id="UP001589693"/>
    </source>
</evidence>
<evidence type="ECO:0000313" key="2">
    <source>
        <dbReference type="EMBL" id="MFB9909033.1"/>
    </source>
</evidence>
<dbReference type="Gene3D" id="2.160.20.80">
    <property type="entry name" value="E3 ubiquitin-protein ligase SopA"/>
    <property type="match status" value="1"/>
</dbReference>
<dbReference type="PANTHER" id="PTHR14136:SF17">
    <property type="entry name" value="BTB_POZ DOMAIN-CONTAINING PROTEIN KCTD9"/>
    <property type="match status" value="1"/>
</dbReference>
<proteinExistence type="predicted"/>
<gene>
    <name evidence="2" type="ORF">ACFFQA_34275</name>
</gene>
<dbReference type="InterPro" id="IPR051082">
    <property type="entry name" value="Pentapeptide-BTB/POZ_domain"/>
</dbReference>
<keyword evidence="1" id="KW-0472">Membrane</keyword>
<protein>
    <submittedName>
        <fullName evidence="2">Pentapeptide repeat-containing protein</fullName>
    </submittedName>
</protein>